<accession>A0A0G1ESV5</accession>
<feature type="transmembrane region" description="Helical" evidence="8">
    <location>
        <begin position="68"/>
        <end position="90"/>
    </location>
</feature>
<keyword evidence="2" id="KW-1003">Cell membrane</keyword>
<dbReference type="Pfam" id="PF13231">
    <property type="entry name" value="PMT_2"/>
    <property type="match status" value="1"/>
</dbReference>
<evidence type="ECO:0000256" key="2">
    <source>
        <dbReference type="ARBA" id="ARBA00022475"/>
    </source>
</evidence>
<proteinExistence type="predicted"/>
<dbReference type="InterPro" id="IPR038731">
    <property type="entry name" value="RgtA/B/C-like"/>
</dbReference>
<keyword evidence="4" id="KW-0808">Transferase</keyword>
<protein>
    <recommendedName>
        <fullName evidence="9">Glycosyltransferase RgtA/B/C/D-like domain-containing protein</fullName>
    </recommendedName>
</protein>
<keyword evidence="5 8" id="KW-0812">Transmembrane</keyword>
<gene>
    <name evidence="10" type="ORF">UV59_C0002G0036</name>
</gene>
<feature type="domain" description="Glycosyltransferase RgtA/B/C/D-like" evidence="9">
    <location>
        <begin position="49"/>
        <end position="192"/>
    </location>
</feature>
<reference evidence="10 11" key="1">
    <citation type="journal article" date="2015" name="Nature">
        <title>rRNA introns, odd ribosomes, and small enigmatic genomes across a large radiation of phyla.</title>
        <authorList>
            <person name="Brown C.T."/>
            <person name="Hug L.A."/>
            <person name="Thomas B.C."/>
            <person name="Sharon I."/>
            <person name="Castelle C.J."/>
            <person name="Singh A."/>
            <person name="Wilkins M.J."/>
            <person name="Williams K.H."/>
            <person name="Banfield J.F."/>
        </authorList>
    </citation>
    <scope>NUCLEOTIDE SEQUENCE [LARGE SCALE GENOMIC DNA]</scope>
</reference>
<evidence type="ECO:0000256" key="3">
    <source>
        <dbReference type="ARBA" id="ARBA00022676"/>
    </source>
</evidence>
<feature type="transmembrane region" description="Helical" evidence="8">
    <location>
        <begin position="318"/>
        <end position="338"/>
    </location>
</feature>
<dbReference type="STRING" id="1618436.UV59_C0002G0036"/>
<dbReference type="PANTHER" id="PTHR33908">
    <property type="entry name" value="MANNOSYLTRANSFERASE YKCB-RELATED"/>
    <property type="match status" value="1"/>
</dbReference>
<dbReference type="PANTHER" id="PTHR33908:SF11">
    <property type="entry name" value="MEMBRANE PROTEIN"/>
    <property type="match status" value="1"/>
</dbReference>
<evidence type="ECO:0000256" key="8">
    <source>
        <dbReference type="SAM" id="Phobius"/>
    </source>
</evidence>
<dbReference type="Proteomes" id="UP000034543">
    <property type="component" value="Unassembled WGS sequence"/>
</dbReference>
<dbReference type="GO" id="GO:0016763">
    <property type="term" value="F:pentosyltransferase activity"/>
    <property type="evidence" value="ECO:0007669"/>
    <property type="project" value="TreeGrafter"/>
</dbReference>
<keyword evidence="7 8" id="KW-0472">Membrane</keyword>
<dbReference type="EMBL" id="LCFB01000002">
    <property type="protein sequence ID" value="KKS86161.1"/>
    <property type="molecule type" value="Genomic_DNA"/>
</dbReference>
<evidence type="ECO:0000313" key="11">
    <source>
        <dbReference type="Proteomes" id="UP000034543"/>
    </source>
</evidence>
<feature type="transmembrane region" description="Helical" evidence="8">
    <location>
        <begin position="288"/>
        <end position="306"/>
    </location>
</feature>
<evidence type="ECO:0000256" key="4">
    <source>
        <dbReference type="ARBA" id="ARBA00022679"/>
    </source>
</evidence>
<dbReference type="GO" id="GO:0005886">
    <property type="term" value="C:plasma membrane"/>
    <property type="evidence" value="ECO:0007669"/>
    <property type="project" value="UniProtKB-SubCell"/>
</dbReference>
<feature type="transmembrane region" description="Helical" evidence="8">
    <location>
        <begin position="265"/>
        <end position="282"/>
    </location>
</feature>
<evidence type="ECO:0000259" key="9">
    <source>
        <dbReference type="Pfam" id="PF13231"/>
    </source>
</evidence>
<evidence type="ECO:0000313" key="10">
    <source>
        <dbReference type="EMBL" id="KKS86161.1"/>
    </source>
</evidence>
<feature type="transmembrane region" description="Helical" evidence="8">
    <location>
        <begin position="233"/>
        <end position="253"/>
    </location>
</feature>
<comment type="subcellular location">
    <subcellularLocation>
        <location evidence="1">Cell membrane</location>
        <topology evidence="1">Multi-pass membrane protein</topology>
    </subcellularLocation>
</comment>
<feature type="transmembrane region" description="Helical" evidence="8">
    <location>
        <begin position="145"/>
        <end position="166"/>
    </location>
</feature>
<organism evidence="10 11">
    <name type="scientific">Candidatus Gottesmanbacteria bacterium GW2011_GWA1_43_11</name>
    <dbReference type="NCBI Taxonomy" id="1618436"/>
    <lineage>
        <taxon>Bacteria</taxon>
        <taxon>Candidatus Gottesmaniibacteriota</taxon>
    </lineage>
</organism>
<keyword evidence="3" id="KW-0328">Glycosyltransferase</keyword>
<evidence type="ECO:0000256" key="5">
    <source>
        <dbReference type="ARBA" id="ARBA00022692"/>
    </source>
</evidence>
<sequence>MQAIINFLFNHTPLFYWTQSLWRDEAFSVWIAQDSWFEVIKRTSGDFNPPLYYLLLNVWMRLFGRSEIALRGLSIFFFLLFLLVIYYFALRLFKTQRFAVVTTLFTAFNPMLLYFAFELRMYSLLVLLSTLSMYFLWTKKWRWHVLVTTLGLYTQPYMLFVLAAQNSYLLTSRQLKRAIIQSAAVFLLFLPWVPTLLTQLKDSGPMWMYPIDLNLIQSVLGNIFLAYEGTPGNLWWVMKLVSLTLLLVTFWLWRQKHKKREFQLFTCWTFLPIVAVLIISLVKPLYVHRYLIYCTVGEIFLLVYFLTTIKNVRLQKILSLTCLLLLIVANVWTVAFHRKTPIRNTFAEINTLLKPGDLVYAASPLIFYEALYYTTAPVFLYNPERITMPRYVGSVGMPPETWAREFSRFPNRAFTIAENGSYTINSIVIKSL</sequence>
<evidence type="ECO:0000256" key="6">
    <source>
        <dbReference type="ARBA" id="ARBA00022989"/>
    </source>
</evidence>
<feature type="transmembrane region" description="Helical" evidence="8">
    <location>
        <begin position="97"/>
        <end position="115"/>
    </location>
</feature>
<feature type="transmembrane region" description="Helical" evidence="8">
    <location>
        <begin position="178"/>
        <end position="197"/>
    </location>
</feature>
<evidence type="ECO:0000256" key="7">
    <source>
        <dbReference type="ARBA" id="ARBA00023136"/>
    </source>
</evidence>
<feature type="transmembrane region" description="Helical" evidence="8">
    <location>
        <begin position="358"/>
        <end position="381"/>
    </location>
</feature>
<keyword evidence="6 8" id="KW-1133">Transmembrane helix</keyword>
<dbReference type="InterPro" id="IPR050297">
    <property type="entry name" value="LipidA_mod_glycosyltrf_83"/>
</dbReference>
<dbReference type="AlphaFoldDB" id="A0A0G1ESV5"/>
<evidence type="ECO:0000256" key="1">
    <source>
        <dbReference type="ARBA" id="ARBA00004651"/>
    </source>
</evidence>
<comment type="caution">
    <text evidence="10">The sequence shown here is derived from an EMBL/GenBank/DDBJ whole genome shotgun (WGS) entry which is preliminary data.</text>
</comment>
<dbReference type="GO" id="GO:0009103">
    <property type="term" value="P:lipopolysaccharide biosynthetic process"/>
    <property type="evidence" value="ECO:0007669"/>
    <property type="project" value="UniProtKB-ARBA"/>
</dbReference>
<name>A0A0G1ESV5_9BACT</name>